<dbReference type="Gene3D" id="3.20.100.30">
    <property type="entry name" value="VTC, catalytic tunnel domain"/>
    <property type="match status" value="1"/>
</dbReference>
<feature type="region of interest" description="Disordered" evidence="5">
    <location>
        <begin position="458"/>
        <end position="509"/>
    </location>
</feature>
<evidence type="ECO:0000313" key="8">
    <source>
        <dbReference type="EMBL" id="CAD9110547.1"/>
    </source>
</evidence>
<evidence type="ECO:0000256" key="2">
    <source>
        <dbReference type="ARBA" id="ARBA00022692"/>
    </source>
</evidence>
<evidence type="ECO:0000256" key="3">
    <source>
        <dbReference type="ARBA" id="ARBA00022989"/>
    </source>
</evidence>
<feature type="transmembrane region" description="Helical" evidence="6">
    <location>
        <begin position="616"/>
        <end position="635"/>
    </location>
</feature>
<gene>
    <name evidence="8" type="ORF">ACAT0790_LOCUS12183</name>
</gene>
<dbReference type="InterPro" id="IPR042267">
    <property type="entry name" value="VTC_sf"/>
</dbReference>
<keyword evidence="2 6" id="KW-0812">Transmembrane</keyword>
<proteinExistence type="predicted"/>
<dbReference type="AlphaFoldDB" id="A0A7S1LPZ6"/>
<evidence type="ECO:0000259" key="7">
    <source>
        <dbReference type="Pfam" id="PF02656"/>
    </source>
</evidence>
<dbReference type="PANTHER" id="PTHR46140">
    <property type="entry name" value="VACUOLAR TRANSPORTER CHAPERONE 1-RELATED"/>
    <property type="match status" value="1"/>
</dbReference>
<keyword evidence="3 6" id="KW-1133">Transmembrane helix</keyword>
<evidence type="ECO:0000256" key="6">
    <source>
        <dbReference type="SAM" id="Phobius"/>
    </source>
</evidence>
<evidence type="ECO:0000256" key="1">
    <source>
        <dbReference type="ARBA" id="ARBA00004127"/>
    </source>
</evidence>
<organism evidence="8">
    <name type="scientific">Alexandrium catenella</name>
    <name type="common">Red tide dinoflagellate</name>
    <name type="synonym">Gonyaulax catenella</name>
    <dbReference type="NCBI Taxonomy" id="2925"/>
    <lineage>
        <taxon>Eukaryota</taxon>
        <taxon>Sar</taxon>
        <taxon>Alveolata</taxon>
        <taxon>Dinophyceae</taxon>
        <taxon>Gonyaulacales</taxon>
        <taxon>Pyrocystaceae</taxon>
        <taxon>Alexandrium</taxon>
    </lineage>
</organism>
<comment type="subcellular location">
    <subcellularLocation>
        <location evidence="1">Endomembrane system</location>
        <topology evidence="1">Multi-pass membrane protein</topology>
    </subcellularLocation>
</comment>
<name>A0A7S1LPZ6_ALECA</name>
<reference evidence="8" key="1">
    <citation type="submission" date="2021-01" db="EMBL/GenBank/DDBJ databases">
        <authorList>
            <person name="Corre E."/>
            <person name="Pelletier E."/>
            <person name="Niang G."/>
            <person name="Scheremetjew M."/>
            <person name="Finn R."/>
            <person name="Kale V."/>
            <person name="Holt S."/>
            <person name="Cochrane G."/>
            <person name="Meng A."/>
            <person name="Brown T."/>
            <person name="Cohen L."/>
        </authorList>
    </citation>
    <scope>NUCLEOTIDE SEQUENCE</scope>
    <source>
        <strain evidence="8">OF101</strain>
    </source>
</reference>
<keyword evidence="4 6" id="KW-0472">Membrane</keyword>
<dbReference type="PANTHER" id="PTHR46140:SF1">
    <property type="entry name" value="VACUOLAR TRANSPORTER CHAPERONE COMPLEX SUBUNIT 4-RELATED"/>
    <property type="match status" value="1"/>
</dbReference>
<evidence type="ECO:0000256" key="5">
    <source>
        <dbReference type="SAM" id="MobiDB-lite"/>
    </source>
</evidence>
<feature type="transmembrane region" description="Helical" evidence="6">
    <location>
        <begin position="572"/>
        <end position="589"/>
    </location>
</feature>
<sequence length="642" mass="69655">MGLSEDLAALKEAQPHFVFLDYEGLKAAAESKDADAVLRRLRGELDKVNDVVAVQWEVLSTEFTKQLSKDDVDNPETLENLAKAIVQLHSYVSLSYEALMSIVRICGEQEETVSCAWFASRVDGAPFRACDFDALLAQLGRLYENWRRQHGQPGAPWLDAQGDGHGPAQAFWIPQGSAMLAKVELLKLLAPAARQVRIPTTSTSRSAARRVVDVVRSRGNYNYDWRHKLSLVFFDSPQGDQYAERYRRNLPAAESTSERPRTKLLQCSWVHDSDRDTEVHLSVEDAQGVATEAHLPHREMPALLAGKLDAAEVAAKGGTSSEECERQQQIALESALSVIRDGGLRPSVSASFQRSSYVMDGAGGPSEIACVDEELIFRDEAAAVSGGWCLAAGTRRAEEEFQGAVLQVRLPAAGTEKLLARLGSLDLKPMPGFSVALHATALFHRQLAVPPPPWIPSESLPAAAGSSFQAPDAKQPGSATKEAAGAASPARSTKSAKAPVNETAKKPAAAAEAARRGWRCFPPHKKPDTKLFVDVKTPMASERTVIRWFRSAVLLASLSGLLMASADVSANMNGFLLGLAALMFIGMPTRQFWQRSMEFTHPESAQPKVDRTLPKVLSMILSVILTATLIVEAFGPQLGATT</sequence>
<dbReference type="InterPro" id="IPR051572">
    <property type="entry name" value="VTC_Complex_Subunit"/>
</dbReference>
<accession>A0A7S1LPZ6</accession>
<dbReference type="GO" id="GO:0012505">
    <property type="term" value="C:endomembrane system"/>
    <property type="evidence" value="ECO:0007669"/>
    <property type="project" value="UniProtKB-SubCell"/>
</dbReference>
<evidence type="ECO:0000256" key="4">
    <source>
        <dbReference type="ARBA" id="ARBA00023136"/>
    </source>
</evidence>
<protein>
    <recommendedName>
        <fullName evidence="7">DUF202 domain-containing protein</fullName>
    </recommendedName>
</protein>
<feature type="domain" description="DUF202" evidence="7">
    <location>
        <begin position="538"/>
        <end position="596"/>
    </location>
</feature>
<dbReference type="EMBL" id="HBGE01020252">
    <property type="protein sequence ID" value="CAD9110547.1"/>
    <property type="molecule type" value="Transcribed_RNA"/>
</dbReference>
<dbReference type="InterPro" id="IPR003807">
    <property type="entry name" value="DUF202"/>
</dbReference>
<dbReference type="Pfam" id="PF02656">
    <property type="entry name" value="DUF202"/>
    <property type="match status" value="1"/>
</dbReference>